<feature type="chain" id="PRO_5034422925" evidence="5">
    <location>
        <begin position="21"/>
        <end position="313"/>
    </location>
</feature>
<dbReference type="PIRSF" id="PIRSF005427">
    <property type="entry name" value="RseB"/>
    <property type="match status" value="1"/>
</dbReference>
<dbReference type="PANTHER" id="PTHR38782">
    <property type="match status" value="1"/>
</dbReference>
<reference evidence="9" key="1">
    <citation type="submission" date="2014-03" db="EMBL/GenBank/DDBJ databases">
        <title>Complete genome of Pseudomonas balearica DSM 6083T, a sewage water isolate from an enrichment with 2-methylnaphthalene.</title>
        <authorList>
            <person name="Salva-Serra F."/>
            <person name="Jaen-Luchoro D."/>
            <person name="Busquets A."/>
            <person name="Pena A."/>
            <person name="Gomila M."/>
            <person name="Bosch R."/>
            <person name="Nogales B."/>
            <person name="Garcia-Valdes E."/>
            <person name="Lalucat J."/>
            <person name="Bennasar A."/>
        </authorList>
    </citation>
    <scope>NUCLEOTIDE SEQUENCE [LARGE SCALE GENOMIC DNA]</scope>
    <source>
        <strain evidence="9">DSM 6083</strain>
    </source>
</reference>
<dbReference type="EMBL" id="CP007511">
    <property type="protein sequence ID" value="AJE16326.1"/>
    <property type="molecule type" value="Genomic_DNA"/>
</dbReference>
<evidence type="ECO:0000313" key="9">
    <source>
        <dbReference type="Proteomes" id="UP000031271"/>
    </source>
</evidence>
<dbReference type="Pfam" id="PF03888">
    <property type="entry name" value="MucB_RseB"/>
    <property type="match status" value="1"/>
</dbReference>
<evidence type="ECO:0000256" key="5">
    <source>
        <dbReference type="SAM" id="SignalP"/>
    </source>
</evidence>
<dbReference type="CDD" id="cd16327">
    <property type="entry name" value="RseB"/>
    <property type="match status" value="1"/>
</dbReference>
<name>A0A8D3Y2W3_9GAMM</name>
<dbReference type="PANTHER" id="PTHR38782:SF1">
    <property type="entry name" value="SIGMA-E FACTOR REGULATORY PROTEIN RSEB"/>
    <property type="match status" value="1"/>
</dbReference>
<evidence type="ECO:0000256" key="3">
    <source>
        <dbReference type="ARBA" id="ARBA00022729"/>
    </source>
</evidence>
<evidence type="ECO:0000259" key="7">
    <source>
        <dbReference type="Pfam" id="PF17188"/>
    </source>
</evidence>
<dbReference type="RefSeq" id="WP_041104330.1">
    <property type="nucleotide sequence ID" value="NZ_CP007511.1"/>
</dbReference>
<dbReference type="GeneID" id="77261255"/>
<dbReference type="KEGG" id="pbm:CL52_15280"/>
<dbReference type="AlphaFoldDB" id="A0A8D3Y2W3"/>
<proteinExistence type="inferred from homology"/>
<keyword evidence="3 5" id="KW-0732">Signal</keyword>
<comment type="similarity">
    <text evidence="2">Belongs to the RseB family.</text>
</comment>
<dbReference type="Proteomes" id="UP000031271">
    <property type="component" value="Chromosome"/>
</dbReference>
<evidence type="ECO:0000256" key="1">
    <source>
        <dbReference type="ARBA" id="ARBA00004418"/>
    </source>
</evidence>
<dbReference type="GO" id="GO:0030288">
    <property type="term" value="C:outer membrane-bounded periplasmic space"/>
    <property type="evidence" value="ECO:0007669"/>
    <property type="project" value="TreeGrafter"/>
</dbReference>
<protein>
    <submittedName>
        <fullName evidence="8">RNA polymerase sigma-H factor AlgU</fullName>
    </submittedName>
</protein>
<dbReference type="InterPro" id="IPR038484">
    <property type="entry name" value="MucB/RseB_C_sf"/>
</dbReference>
<sequence length="313" mass="33911">MRALPLCVVIGGWLSMPAFAADADTWMASLAKAGQSHSYAGTFVYGRDGSFSSHAVWHQVKGGEVRERLLQLDGPAVEVVRINGQVQCSSDEFASAAEPSQAWQNPRFDAKALSEWYEFRVIGESRIADRPAVAIAVLARDQHRYSFELHLDRETAFPIKSLMLSEKGQLLERLQFTHFEAGNVPAPGLKATAACKPVEHVERTEPSSGWRADWLPPGFKLLESAQRPGVDADVPVTWLSYGDGLARFSVFIEPLRGAQVHDARSQMGPTVVVSKRISGSGGDVMVTVVGEVPLGTAERVALSARSEGEAAGQ</sequence>
<dbReference type="Pfam" id="PF17188">
    <property type="entry name" value="MucB_RseB_C"/>
    <property type="match status" value="1"/>
</dbReference>
<organism evidence="8 9">
    <name type="scientific">Stutzerimonas balearica DSM 6083</name>
    <dbReference type="NCBI Taxonomy" id="1123016"/>
    <lineage>
        <taxon>Bacteria</taxon>
        <taxon>Pseudomonadati</taxon>
        <taxon>Pseudomonadota</taxon>
        <taxon>Gammaproteobacteria</taxon>
        <taxon>Pseudomonadales</taxon>
        <taxon>Pseudomonadaceae</taxon>
        <taxon>Stutzerimonas</taxon>
    </lineage>
</organism>
<dbReference type="Gene3D" id="2.50.20.10">
    <property type="entry name" value="Lipoprotein localisation LolA/LolB/LppX"/>
    <property type="match status" value="1"/>
</dbReference>
<feature type="signal peptide" evidence="5">
    <location>
        <begin position="1"/>
        <end position="20"/>
    </location>
</feature>
<dbReference type="GO" id="GO:0045152">
    <property type="term" value="F:antisigma factor binding"/>
    <property type="evidence" value="ECO:0007669"/>
    <property type="project" value="TreeGrafter"/>
</dbReference>
<dbReference type="InterPro" id="IPR033434">
    <property type="entry name" value="MucB/RseB_N"/>
</dbReference>
<evidence type="ECO:0000259" key="6">
    <source>
        <dbReference type="Pfam" id="PF03888"/>
    </source>
</evidence>
<reference evidence="8 9" key="2">
    <citation type="journal article" name="Genome Announc.">
        <title>Complete Genome Sequence of Pseudomonas balearica DSM 6083T.</title>
        <authorList>
            <person name="Bennasar-Figueras A."/>
            <person name="Salva-Serra F."/>
            <person name="Jaen-Luchoro D."/>
            <person name="Segui C."/>
            <person name="Aliaga F."/>
            <person name="Busquets A."/>
            <person name="Gomila M."/>
            <person name="Moore E.R."/>
            <person name="Lalucat J."/>
        </authorList>
    </citation>
    <scope>NUCLEOTIDE SEQUENCE [LARGE SCALE GENOMIC DNA]</scope>
    <source>
        <strain evidence="9">DSM 6083</strain>
    </source>
</reference>
<comment type="subcellular location">
    <subcellularLocation>
        <location evidence="1">Periplasm</location>
    </subcellularLocation>
</comment>
<dbReference type="InterPro" id="IPR005588">
    <property type="entry name" value="MucB_RseB"/>
</dbReference>
<feature type="domain" description="MucB/RseB N-terminal" evidence="6">
    <location>
        <begin position="22"/>
        <end position="183"/>
    </location>
</feature>
<keyword evidence="4" id="KW-0574">Periplasm</keyword>
<gene>
    <name evidence="8" type="ORF">CL52_15280</name>
</gene>
<dbReference type="GO" id="GO:0032885">
    <property type="term" value="P:regulation of polysaccharide biosynthetic process"/>
    <property type="evidence" value="ECO:0007669"/>
    <property type="project" value="TreeGrafter"/>
</dbReference>
<dbReference type="Gene3D" id="3.30.200.100">
    <property type="entry name" value="MucB/RseB, C-terminal domain"/>
    <property type="match status" value="1"/>
</dbReference>
<evidence type="ECO:0000313" key="8">
    <source>
        <dbReference type="EMBL" id="AJE16326.1"/>
    </source>
</evidence>
<feature type="domain" description="MucB/RseB C-terminal" evidence="7">
    <location>
        <begin position="206"/>
        <end position="303"/>
    </location>
</feature>
<accession>A0A8D3Y2W3</accession>
<dbReference type="InterPro" id="IPR033436">
    <property type="entry name" value="MucB/RseB_C"/>
</dbReference>
<evidence type="ECO:0000256" key="4">
    <source>
        <dbReference type="ARBA" id="ARBA00022764"/>
    </source>
</evidence>
<evidence type="ECO:0000256" key="2">
    <source>
        <dbReference type="ARBA" id="ARBA00008150"/>
    </source>
</evidence>